<dbReference type="Proteomes" id="UP000002498">
    <property type="component" value="Unassembled WGS sequence"/>
</dbReference>
<protein>
    <submittedName>
        <fullName evidence="1">Uncharacterized protein</fullName>
    </submittedName>
</protein>
<dbReference type="EMBL" id="ADNJ02000005">
    <property type="protein sequence ID" value="KHO11176.1"/>
    <property type="molecule type" value="Genomic_DNA"/>
</dbReference>
<dbReference type="RefSeq" id="XP_011411536.1">
    <property type="nucleotide sequence ID" value="XM_011413234.1"/>
</dbReference>
<evidence type="ECO:0000313" key="1">
    <source>
        <dbReference type="EMBL" id="KHO11176.1"/>
    </source>
</evidence>
<reference evidence="1 2" key="1">
    <citation type="journal article" date="2011" name="PLoS Genet.">
        <title>Genome sequencing and comparative transcriptomics of the model entomopathogenic fungi Metarhizium anisopliae and M. acridum.</title>
        <authorList>
            <person name="Gao Q."/>
            <person name="Jin K."/>
            <person name="Ying S.H."/>
            <person name="Zhang Y."/>
            <person name="Xiao G."/>
            <person name="Shang Y."/>
            <person name="Duan Z."/>
            <person name="Hu X."/>
            <person name="Xie X.Q."/>
            <person name="Zhou G."/>
            <person name="Peng G."/>
            <person name="Luo Z."/>
            <person name="Huang W."/>
            <person name="Wang B."/>
            <person name="Fang W."/>
            <person name="Wang S."/>
            <person name="Zhong Y."/>
            <person name="Ma L.J."/>
            <person name="St Leger R.J."/>
            <person name="Zhao G.P."/>
            <person name="Pei Y."/>
            <person name="Feng M.G."/>
            <person name="Xia Y."/>
            <person name="Wang C."/>
        </authorList>
    </citation>
    <scope>NUCLEOTIDE SEQUENCE [LARGE SCALE GENOMIC DNA]</scope>
    <source>
        <strain evidence="2">ARSEF 23 / ATCC MYA-3075</strain>
    </source>
</reference>
<gene>
    <name evidence="1" type="ORF">MAA_11254</name>
</gene>
<sequence length="82" mass="8960">MTSYEIHPTEPTFSRNTAAGFSSLASIFRRLAMQGRRLEEGLDKPAISDVAVRFLSEDSADSSWRLAAGGDIQGRMRAIATL</sequence>
<reference evidence="1 2" key="2">
    <citation type="journal article" date="2014" name="Proc. Natl. Acad. Sci. U.S.A.">
        <title>Trajectory and genomic determinants of fungal-pathogen speciation and host adaptation.</title>
        <authorList>
            <person name="Hu X."/>
            <person name="Xiao G."/>
            <person name="Zheng P."/>
            <person name="Shang Y."/>
            <person name="Su Y."/>
            <person name="Zhang X."/>
            <person name="Liu X."/>
            <person name="Zhan S."/>
            <person name="St Leger R.J."/>
            <person name="Wang C."/>
        </authorList>
    </citation>
    <scope>GENOME REANNOTATION</scope>
    <source>
        <strain evidence="2">ARSEF 23 / ATCC MYA-3075</strain>
    </source>
</reference>
<dbReference type="HOGENOM" id="CLU_2558771_0_0_1"/>
<comment type="caution">
    <text evidence="1">The sequence shown here is derived from an EMBL/GenBank/DDBJ whole genome shotgun (WGS) entry which is preliminary data.</text>
</comment>
<accession>A0A0B2XH11</accession>
<dbReference type="KEGG" id="maj:MAA_11254"/>
<evidence type="ECO:0000313" key="2">
    <source>
        <dbReference type="Proteomes" id="UP000002498"/>
    </source>
</evidence>
<proteinExistence type="predicted"/>
<dbReference type="GeneID" id="23632702"/>
<dbReference type="AlphaFoldDB" id="A0A0B2XH11"/>
<organism evidence="1 2">
    <name type="scientific">Metarhizium robertsii (strain ARSEF 23 / ATCC MYA-3075)</name>
    <name type="common">Metarhizium anisopliae (strain ARSEF 23)</name>
    <dbReference type="NCBI Taxonomy" id="655844"/>
    <lineage>
        <taxon>Eukaryota</taxon>
        <taxon>Fungi</taxon>
        <taxon>Dikarya</taxon>
        <taxon>Ascomycota</taxon>
        <taxon>Pezizomycotina</taxon>
        <taxon>Sordariomycetes</taxon>
        <taxon>Hypocreomycetidae</taxon>
        <taxon>Hypocreales</taxon>
        <taxon>Clavicipitaceae</taxon>
        <taxon>Metarhizium</taxon>
    </lineage>
</organism>
<name>A0A0B2XH11_METRA</name>
<keyword evidence="2" id="KW-1185">Reference proteome</keyword>